<dbReference type="AlphaFoldDB" id="A0A371XF17"/>
<proteinExistence type="inferred from homology"/>
<evidence type="ECO:0000313" key="9">
    <source>
        <dbReference type="Proteomes" id="UP000262379"/>
    </source>
</evidence>
<dbReference type="SUPFAM" id="SSF52402">
    <property type="entry name" value="Adenine nucleotide alpha hydrolases-like"/>
    <property type="match status" value="1"/>
</dbReference>
<evidence type="ECO:0000256" key="4">
    <source>
        <dbReference type="ARBA" id="ARBA00022840"/>
    </source>
</evidence>
<dbReference type="InterPro" id="IPR012795">
    <property type="entry name" value="tRNA_Ile_lys_synt_N"/>
</dbReference>
<dbReference type="GO" id="GO:0005524">
    <property type="term" value="F:ATP binding"/>
    <property type="evidence" value="ECO:0007669"/>
    <property type="project" value="UniProtKB-UniRule"/>
</dbReference>
<organism evidence="8 9">
    <name type="scientific">Mesorhizobium denitrificans</name>
    <dbReference type="NCBI Taxonomy" id="2294114"/>
    <lineage>
        <taxon>Bacteria</taxon>
        <taxon>Pseudomonadati</taxon>
        <taxon>Pseudomonadota</taxon>
        <taxon>Alphaproteobacteria</taxon>
        <taxon>Hyphomicrobiales</taxon>
        <taxon>Phyllobacteriaceae</taxon>
        <taxon>Mesorhizobium</taxon>
    </lineage>
</organism>
<comment type="caution">
    <text evidence="8">The sequence shown here is derived from an EMBL/GenBank/DDBJ whole genome shotgun (WGS) entry which is preliminary data.</text>
</comment>
<accession>A0A371XF17</accession>
<gene>
    <name evidence="6 8" type="primary">tilS</name>
    <name evidence="8" type="ORF">DY251_09520</name>
</gene>
<keyword evidence="1 6" id="KW-0436">Ligase</keyword>
<dbReference type="InterPro" id="IPR014729">
    <property type="entry name" value="Rossmann-like_a/b/a_fold"/>
</dbReference>
<name>A0A371XF17_9HYPH</name>
<evidence type="ECO:0000256" key="1">
    <source>
        <dbReference type="ARBA" id="ARBA00022598"/>
    </source>
</evidence>
<keyword evidence="4 6" id="KW-0067">ATP-binding</keyword>
<reference evidence="9" key="1">
    <citation type="submission" date="2018-08" db="EMBL/GenBank/DDBJ databases">
        <authorList>
            <person name="Im W.T."/>
        </authorList>
    </citation>
    <scope>NUCLEOTIDE SEQUENCE [LARGE SCALE GENOMIC DNA]</scope>
    <source>
        <strain evidence="9">LA-28</strain>
    </source>
</reference>
<keyword evidence="3 6" id="KW-0547">Nucleotide-binding</keyword>
<dbReference type="CDD" id="cd01992">
    <property type="entry name" value="TilS_N"/>
    <property type="match status" value="1"/>
</dbReference>
<comment type="similarity">
    <text evidence="6">Belongs to the tRNA(Ile)-lysidine synthase family.</text>
</comment>
<dbReference type="InterPro" id="IPR011063">
    <property type="entry name" value="TilS/TtcA_N"/>
</dbReference>
<dbReference type="Pfam" id="PF01171">
    <property type="entry name" value="ATP_bind_3"/>
    <property type="match status" value="1"/>
</dbReference>
<dbReference type="EC" id="6.3.4.19" evidence="6"/>
<dbReference type="EMBL" id="QURN01000006">
    <property type="protein sequence ID" value="RFC67818.1"/>
    <property type="molecule type" value="Genomic_DNA"/>
</dbReference>
<dbReference type="PANTHER" id="PTHR43033:SF1">
    <property type="entry name" value="TRNA(ILE)-LYSIDINE SYNTHASE-RELATED"/>
    <property type="match status" value="1"/>
</dbReference>
<evidence type="ECO:0000256" key="6">
    <source>
        <dbReference type="HAMAP-Rule" id="MF_01161"/>
    </source>
</evidence>
<evidence type="ECO:0000259" key="7">
    <source>
        <dbReference type="Pfam" id="PF01171"/>
    </source>
</evidence>
<evidence type="ECO:0000256" key="3">
    <source>
        <dbReference type="ARBA" id="ARBA00022741"/>
    </source>
</evidence>
<feature type="binding site" evidence="6">
    <location>
        <begin position="27"/>
        <end position="32"/>
    </location>
    <ligand>
        <name>ATP</name>
        <dbReference type="ChEBI" id="CHEBI:30616"/>
    </ligand>
</feature>
<comment type="domain">
    <text evidence="6">The N-terminal region contains the highly conserved SGGXDS motif, predicted to be a P-loop motif involved in ATP binding.</text>
</comment>
<keyword evidence="6" id="KW-0963">Cytoplasm</keyword>
<keyword evidence="9" id="KW-1185">Reference proteome</keyword>
<dbReference type="Proteomes" id="UP000262379">
    <property type="component" value="Unassembled WGS sequence"/>
</dbReference>
<dbReference type="PANTHER" id="PTHR43033">
    <property type="entry name" value="TRNA(ILE)-LYSIDINE SYNTHASE-RELATED"/>
    <property type="match status" value="1"/>
</dbReference>
<comment type="catalytic activity">
    <reaction evidence="5 6">
        <text>cytidine(34) in tRNA(Ile2) + L-lysine + ATP = lysidine(34) in tRNA(Ile2) + AMP + diphosphate + H(+)</text>
        <dbReference type="Rhea" id="RHEA:43744"/>
        <dbReference type="Rhea" id="RHEA-COMP:10625"/>
        <dbReference type="Rhea" id="RHEA-COMP:10670"/>
        <dbReference type="ChEBI" id="CHEBI:15378"/>
        <dbReference type="ChEBI" id="CHEBI:30616"/>
        <dbReference type="ChEBI" id="CHEBI:32551"/>
        <dbReference type="ChEBI" id="CHEBI:33019"/>
        <dbReference type="ChEBI" id="CHEBI:82748"/>
        <dbReference type="ChEBI" id="CHEBI:83665"/>
        <dbReference type="ChEBI" id="CHEBI:456215"/>
        <dbReference type="EC" id="6.3.4.19"/>
    </reaction>
</comment>
<dbReference type="NCBIfam" id="TIGR02432">
    <property type="entry name" value="lysidine_TilS_N"/>
    <property type="match status" value="1"/>
</dbReference>
<evidence type="ECO:0000256" key="2">
    <source>
        <dbReference type="ARBA" id="ARBA00022694"/>
    </source>
</evidence>
<comment type="subcellular location">
    <subcellularLocation>
        <location evidence="6">Cytoplasm</location>
    </subcellularLocation>
</comment>
<dbReference type="Gene3D" id="3.40.50.620">
    <property type="entry name" value="HUPs"/>
    <property type="match status" value="1"/>
</dbReference>
<dbReference type="GO" id="GO:0006400">
    <property type="term" value="P:tRNA modification"/>
    <property type="evidence" value="ECO:0007669"/>
    <property type="project" value="UniProtKB-UniRule"/>
</dbReference>
<keyword evidence="2 6" id="KW-0819">tRNA processing</keyword>
<dbReference type="InterPro" id="IPR012094">
    <property type="entry name" value="tRNA_Ile_lys_synt"/>
</dbReference>
<dbReference type="GO" id="GO:0005737">
    <property type="term" value="C:cytoplasm"/>
    <property type="evidence" value="ECO:0007669"/>
    <property type="project" value="UniProtKB-SubCell"/>
</dbReference>
<comment type="function">
    <text evidence="6">Ligates lysine onto the cytidine present at position 34 of the AUA codon-specific tRNA(Ile) that contains the anticodon CAU, in an ATP-dependent manner. Cytidine is converted to lysidine, thus changing the amino acid specificity of the tRNA from methionine to isoleucine.</text>
</comment>
<sequence length="424" mass="46054">MLNGGPLASLFNSYNFESGAPYIVAISGGSDSTALLFLLKSYFDRFHPDARLIAATVDHGLRAESADEAKSVAALCRARGIEHRILAWTGDKPARGVQAAARLARHRLLAALALQENAKAVFTGHTRDDQAETVLMRGARGEGLGSAGIAPATLYAGRVWFVRPLLGTSRKQLREKLEMLGIGWFDDPSNSDMRYERARLRAALRQSADGDMQADAAVAEAADAGALRMARSVWAAGLLRRHARRAVPGLIRLDRIALDAPDETLLHALRVLVAVSGGAEHLPDRERAMALLQELRRGNGRATLARALVDARKDAIYFLREARGLPSNAPVSGQIWDRRFEIIEGKNRGRVDSSRHSDAPESLVRAAEITKPILPEDCEARPLVAPWSLFLPVFDLAIAGESARLVSAQAFPGLPFHGHIEKTT</sequence>
<evidence type="ECO:0000313" key="8">
    <source>
        <dbReference type="EMBL" id="RFC67818.1"/>
    </source>
</evidence>
<protein>
    <recommendedName>
        <fullName evidence="6">tRNA(Ile)-lysidine synthase</fullName>
        <ecNumber evidence="6">6.3.4.19</ecNumber>
    </recommendedName>
    <alternativeName>
        <fullName evidence="6">tRNA(Ile)-2-lysyl-cytidine synthase</fullName>
    </alternativeName>
    <alternativeName>
        <fullName evidence="6">tRNA(Ile)-lysidine synthetase</fullName>
    </alternativeName>
</protein>
<dbReference type="RefSeq" id="WP_116623652.1">
    <property type="nucleotide sequence ID" value="NZ_QURN01000006.1"/>
</dbReference>
<dbReference type="HAMAP" id="MF_01161">
    <property type="entry name" value="tRNA_Ile_lys_synt"/>
    <property type="match status" value="1"/>
</dbReference>
<evidence type="ECO:0000256" key="5">
    <source>
        <dbReference type="ARBA" id="ARBA00048539"/>
    </source>
</evidence>
<dbReference type="GO" id="GO:0032267">
    <property type="term" value="F:tRNA(Ile)-lysidine synthase activity"/>
    <property type="evidence" value="ECO:0007669"/>
    <property type="project" value="UniProtKB-EC"/>
</dbReference>
<feature type="domain" description="tRNA(Ile)-lysidine/2-thiocytidine synthase N-terminal" evidence="7">
    <location>
        <begin position="22"/>
        <end position="202"/>
    </location>
</feature>